<feature type="region of interest" description="Disordered" evidence="2">
    <location>
        <begin position="396"/>
        <end position="418"/>
    </location>
</feature>
<proteinExistence type="predicted"/>
<dbReference type="GO" id="GO:0008270">
    <property type="term" value="F:zinc ion binding"/>
    <property type="evidence" value="ECO:0007669"/>
    <property type="project" value="UniProtKB-KW"/>
</dbReference>
<feature type="region of interest" description="Disordered" evidence="2">
    <location>
        <begin position="1"/>
        <end position="88"/>
    </location>
</feature>
<dbReference type="InterPro" id="IPR001878">
    <property type="entry name" value="Znf_CCHC"/>
</dbReference>
<feature type="compositionally biased region" description="Basic and acidic residues" evidence="2">
    <location>
        <begin position="11"/>
        <end position="29"/>
    </location>
</feature>
<feature type="compositionally biased region" description="Acidic residues" evidence="2">
    <location>
        <begin position="67"/>
        <end position="79"/>
    </location>
</feature>
<feature type="domain" description="CCHC-type" evidence="3">
    <location>
        <begin position="298"/>
        <end position="312"/>
    </location>
</feature>
<feature type="compositionally biased region" description="Basic residues" evidence="2">
    <location>
        <begin position="502"/>
        <end position="513"/>
    </location>
</feature>
<dbReference type="PANTHER" id="PTHR31286:SF180">
    <property type="entry name" value="OS10G0362600 PROTEIN"/>
    <property type="match status" value="1"/>
</dbReference>
<dbReference type="Proteomes" id="UP000244005">
    <property type="component" value="Unassembled WGS sequence"/>
</dbReference>
<feature type="compositionally biased region" description="Polar residues" evidence="2">
    <location>
        <begin position="1"/>
        <end position="10"/>
    </location>
</feature>
<name>A0A2R6WZ83_MARPO</name>
<dbReference type="Gramene" id="Mp6g14620.1">
    <property type="protein sequence ID" value="Mp6g14620.1.cds1"/>
    <property type="gene ID" value="Mp6g14620"/>
</dbReference>
<dbReference type="AlphaFoldDB" id="A0A2R6WZ83"/>
<gene>
    <name evidence="4" type="ORF">MARPO_0047s0116</name>
</gene>
<sequence length="704" mass="77907">MVLPRRQSSQSDRKPPDIPRVGEDGEKLQQQHPAPPSKPKTSLTQGVSTTNPSTSERPPAHTRNEVIESEEGSSNDDVSETSADSDFVEQEDTGVQAAQDLDETMLLLSQINIRIPTQEVEKRREEKQNLTAILYFLDRGLGIEQVTDWVESELVRNKGLNVSETLCMGNRNFHIRFTNQGDRDQALSRTRLTHLRREFIILKWTPEAEDHQYIPNQYPVWVRFPELTTLQSQWLPELASFLGPVLLPPGRMPKTTQRMCRVYVKWTHGKTTPTSIVAELVKEVARIPVDVTHLPSSCFKCRKHGHVAKTCPGDPLFPQTKGGTNAGERREQRPPRNAAAQQVNKAGTRPPEASKLQEPATVQTANMPPRAQPGIYQPPAMRKQEALRIANLSQLQDTSTELPQPERRPSSGGSKKISRLEIVPTVLQVSPAAVMREQLTMPADGNISAQRSQGMDQTEVLRSPNLLLRWKDAPKEALTFQSHKSVGNAEEGTATSLTPAPRRWKQASRRKKSVTTEATTEAIGAKRKLTPEFEYRNKIQRGLGSPAEVIVSSPPEYSLVPKQLLPILSSPEIESNTGTTLEIEKGCSEGKSEQQGRMTSQDLNALTGAEDENATDQKAGPRPKKQSAKEFLAALAPKTRGMKTVSTKKRETRARKGAEEGLAEILPQVAPRPCNSAGSPALAEPTTIDDNSTTMRGRAAFSEQ</sequence>
<dbReference type="GO" id="GO:0003676">
    <property type="term" value="F:nucleic acid binding"/>
    <property type="evidence" value="ECO:0007669"/>
    <property type="project" value="InterPro"/>
</dbReference>
<keyword evidence="1" id="KW-0862">Zinc</keyword>
<feature type="region of interest" description="Disordered" evidence="2">
    <location>
        <begin position="310"/>
        <end position="377"/>
    </location>
</feature>
<evidence type="ECO:0000313" key="4">
    <source>
        <dbReference type="EMBL" id="PTQ39145.1"/>
    </source>
</evidence>
<accession>A0A2R6WZ83</accession>
<organism evidence="4 5">
    <name type="scientific">Marchantia polymorpha</name>
    <name type="common">Common liverwort</name>
    <name type="synonym">Marchantia aquatica</name>
    <dbReference type="NCBI Taxonomy" id="3197"/>
    <lineage>
        <taxon>Eukaryota</taxon>
        <taxon>Viridiplantae</taxon>
        <taxon>Streptophyta</taxon>
        <taxon>Embryophyta</taxon>
        <taxon>Marchantiophyta</taxon>
        <taxon>Marchantiopsida</taxon>
        <taxon>Marchantiidae</taxon>
        <taxon>Marchantiales</taxon>
        <taxon>Marchantiaceae</taxon>
        <taxon>Marchantia</taxon>
    </lineage>
</organism>
<evidence type="ECO:0000256" key="2">
    <source>
        <dbReference type="SAM" id="MobiDB-lite"/>
    </source>
</evidence>
<dbReference type="PROSITE" id="PS50158">
    <property type="entry name" value="ZF_CCHC"/>
    <property type="match status" value="1"/>
</dbReference>
<dbReference type="EMBL" id="KZ772719">
    <property type="protein sequence ID" value="PTQ39145.1"/>
    <property type="molecule type" value="Genomic_DNA"/>
</dbReference>
<dbReference type="InterPro" id="IPR040256">
    <property type="entry name" value="At4g02000-like"/>
</dbReference>
<evidence type="ECO:0000259" key="3">
    <source>
        <dbReference type="PROSITE" id="PS50158"/>
    </source>
</evidence>
<keyword evidence="1" id="KW-0863">Zinc-finger</keyword>
<protein>
    <recommendedName>
        <fullName evidence="3">CCHC-type domain-containing protein</fullName>
    </recommendedName>
</protein>
<reference evidence="5" key="1">
    <citation type="journal article" date="2017" name="Cell">
        <title>Insights into land plant evolution garnered from the Marchantia polymorpha genome.</title>
        <authorList>
            <person name="Bowman J.L."/>
            <person name="Kohchi T."/>
            <person name="Yamato K.T."/>
            <person name="Jenkins J."/>
            <person name="Shu S."/>
            <person name="Ishizaki K."/>
            <person name="Yamaoka S."/>
            <person name="Nishihama R."/>
            <person name="Nakamura Y."/>
            <person name="Berger F."/>
            <person name="Adam C."/>
            <person name="Aki S.S."/>
            <person name="Althoff F."/>
            <person name="Araki T."/>
            <person name="Arteaga-Vazquez M.A."/>
            <person name="Balasubrmanian S."/>
            <person name="Barry K."/>
            <person name="Bauer D."/>
            <person name="Boehm C.R."/>
            <person name="Briginshaw L."/>
            <person name="Caballero-Perez J."/>
            <person name="Catarino B."/>
            <person name="Chen F."/>
            <person name="Chiyoda S."/>
            <person name="Chovatia M."/>
            <person name="Davies K.M."/>
            <person name="Delmans M."/>
            <person name="Demura T."/>
            <person name="Dierschke T."/>
            <person name="Dolan L."/>
            <person name="Dorantes-Acosta A.E."/>
            <person name="Eklund D.M."/>
            <person name="Florent S.N."/>
            <person name="Flores-Sandoval E."/>
            <person name="Fujiyama A."/>
            <person name="Fukuzawa H."/>
            <person name="Galik B."/>
            <person name="Grimanelli D."/>
            <person name="Grimwood J."/>
            <person name="Grossniklaus U."/>
            <person name="Hamada T."/>
            <person name="Haseloff J."/>
            <person name="Hetherington A.J."/>
            <person name="Higo A."/>
            <person name="Hirakawa Y."/>
            <person name="Hundley H.N."/>
            <person name="Ikeda Y."/>
            <person name="Inoue K."/>
            <person name="Inoue S.I."/>
            <person name="Ishida S."/>
            <person name="Jia Q."/>
            <person name="Kakita M."/>
            <person name="Kanazawa T."/>
            <person name="Kawai Y."/>
            <person name="Kawashima T."/>
            <person name="Kennedy M."/>
            <person name="Kinose K."/>
            <person name="Kinoshita T."/>
            <person name="Kohara Y."/>
            <person name="Koide E."/>
            <person name="Komatsu K."/>
            <person name="Kopischke S."/>
            <person name="Kubo M."/>
            <person name="Kyozuka J."/>
            <person name="Lagercrantz U."/>
            <person name="Lin S.S."/>
            <person name="Lindquist E."/>
            <person name="Lipzen A.M."/>
            <person name="Lu C.W."/>
            <person name="De Luna E."/>
            <person name="Martienssen R.A."/>
            <person name="Minamino N."/>
            <person name="Mizutani M."/>
            <person name="Mizutani M."/>
            <person name="Mochizuki N."/>
            <person name="Monte I."/>
            <person name="Mosher R."/>
            <person name="Nagasaki H."/>
            <person name="Nakagami H."/>
            <person name="Naramoto S."/>
            <person name="Nishitani K."/>
            <person name="Ohtani M."/>
            <person name="Okamoto T."/>
            <person name="Okumura M."/>
            <person name="Phillips J."/>
            <person name="Pollak B."/>
            <person name="Reinders A."/>
            <person name="Rovekamp M."/>
            <person name="Sano R."/>
            <person name="Sawa S."/>
            <person name="Schmid M.W."/>
            <person name="Shirakawa M."/>
            <person name="Solano R."/>
            <person name="Spunde A."/>
            <person name="Suetsugu N."/>
            <person name="Sugano S."/>
            <person name="Sugiyama A."/>
            <person name="Sun R."/>
            <person name="Suzuki Y."/>
            <person name="Takenaka M."/>
            <person name="Takezawa D."/>
            <person name="Tomogane H."/>
            <person name="Tsuzuki M."/>
            <person name="Ueda T."/>
            <person name="Umeda M."/>
            <person name="Ward J.M."/>
            <person name="Watanabe Y."/>
            <person name="Yazaki K."/>
            <person name="Yokoyama R."/>
            <person name="Yoshitake Y."/>
            <person name="Yotsui I."/>
            <person name="Zachgo S."/>
            <person name="Schmutz J."/>
        </authorList>
    </citation>
    <scope>NUCLEOTIDE SEQUENCE [LARGE SCALE GENOMIC DNA]</scope>
    <source>
        <strain evidence="5">Tak-1</strain>
    </source>
</reference>
<feature type="region of interest" description="Disordered" evidence="2">
    <location>
        <begin position="484"/>
        <end position="519"/>
    </location>
</feature>
<evidence type="ECO:0000256" key="1">
    <source>
        <dbReference type="PROSITE-ProRule" id="PRU00047"/>
    </source>
</evidence>
<keyword evidence="1" id="KW-0479">Metal-binding</keyword>
<keyword evidence="5" id="KW-1185">Reference proteome</keyword>
<feature type="compositionally biased region" description="Polar residues" evidence="2">
    <location>
        <begin position="39"/>
        <end position="56"/>
    </location>
</feature>
<feature type="region of interest" description="Disordered" evidence="2">
    <location>
        <begin position="604"/>
        <end position="704"/>
    </location>
</feature>
<evidence type="ECO:0000313" key="5">
    <source>
        <dbReference type="Proteomes" id="UP000244005"/>
    </source>
</evidence>
<dbReference type="PANTHER" id="PTHR31286">
    <property type="entry name" value="GLYCINE-RICH CELL WALL STRUCTURAL PROTEIN 1.8-LIKE"/>
    <property type="match status" value="1"/>
</dbReference>